<dbReference type="FunCoup" id="A0A7M7J6T4">
    <property type="interactions" value="1"/>
</dbReference>
<evidence type="ECO:0000256" key="2">
    <source>
        <dbReference type="ARBA" id="ARBA00022723"/>
    </source>
</evidence>
<evidence type="ECO:0000313" key="5">
    <source>
        <dbReference type="EnsemblMetazoa" id="XP_016843633"/>
    </source>
</evidence>
<organism evidence="5 6">
    <name type="scientific">Nasonia vitripennis</name>
    <name type="common">Parasitic wasp</name>
    <dbReference type="NCBI Taxonomy" id="7425"/>
    <lineage>
        <taxon>Eukaryota</taxon>
        <taxon>Metazoa</taxon>
        <taxon>Ecdysozoa</taxon>
        <taxon>Arthropoda</taxon>
        <taxon>Hexapoda</taxon>
        <taxon>Insecta</taxon>
        <taxon>Pterygota</taxon>
        <taxon>Neoptera</taxon>
        <taxon>Endopterygota</taxon>
        <taxon>Hymenoptera</taxon>
        <taxon>Apocrita</taxon>
        <taxon>Proctotrupomorpha</taxon>
        <taxon>Chalcidoidea</taxon>
        <taxon>Pteromalidae</taxon>
        <taxon>Pteromalinae</taxon>
        <taxon>Nasonia</taxon>
    </lineage>
</organism>
<evidence type="ECO:0000256" key="1">
    <source>
        <dbReference type="ARBA" id="ARBA00001968"/>
    </source>
</evidence>
<reference evidence="5" key="1">
    <citation type="submission" date="2021-01" db="UniProtKB">
        <authorList>
            <consortium name="EnsemblMetazoa"/>
        </authorList>
    </citation>
    <scope>IDENTIFICATION</scope>
</reference>
<protein>
    <recommendedName>
        <fullName evidence="4">DDE Tnp4 domain-containing protein</fullName>
    </recommendedName>
</protein>
<comment type="cofactor">
    <cofactor evidence="1">
        <name>a divalent metal cation</name>
        <dbReference type="ChEBI" id="CHEBI:60240"/>
    </cofactor>
</comment>
<dbReference type="AlphaFoldDB" id="A0A7M7J6T4"/>
<dbReference type="OrthoDB" id="6732784at2759"/>
<dbReference type="GO" id="GO:0046872">
    <property type="term" value="F:metal ion binding"/>
    <property type="evidence" value="ECO:0007669"/>
    <property type="project" value="UniProtKB-KW"/>
</dbReference>
<feature type="transmembrane region" description="Helical" evidence="3">
    <location>
        <begin position="29"/>
        <end position="52"/>
    </location>
</feature>
<dbReference type="RefSeq" id="XP_016843633.2">
    <property type="nucleotide sequence ID" value="XM_016988144.2"/>
</dbReference>
<keyword evidence="6" id="KW-1185">Reference proteome</keyword>
<dbReference type="KEGG" id="nvi:107981720"/>
<keyword evidence="3" id="KW-1133">Transmembrane helix</keyword>
<dbReference type="GeneID" id="107981720"/>
<name>A0A7M7J6T4_NASVI</name>
<accession>A0A7M7J6T4</accession>
<dbReference type="EnsemblMetazoa" id="XM_016988144">
    <property type="protein sequence ID" value="XP_016843633"/>
    <property type="gene ID" value="LOC107981720"/>
</dbReference>
<proteinExistence type="predicted"/>
<dbReference type="InterPro" id="IPR027806">
    <property type="entry name" value="HARBI1_dom"/>
</dbReference>
<dbReference type="Proteomes" id="UP000002358">
    <property type="component" value="Chromosome 5"/>
</dbReference>
<sequence>MTIEQFINLHTLVEERLRKISFRPSLPSMLWLAAVLCLLGNGSNVAITSWLFRISKEILYRMIPEVCNAISVFPNCIGALDGKHFQIDCPPKSGSVFFNYQKFYSFVMLALCDAHYRFTWFNLGDYGSCSDASIFAYTDLNTKIRNNELDTPVSLPLPNTDNLPLAFVADEIFGTSNNLLKPYSRK</sequence>
<dbReference type="Pfam" id="PF13359">
    <property type="entry name" value="DDE_Tnp_4"/>
    <property type="match status" value="1"/>
</dbReference>
<evidence type="ECO:0000259" key="4">
    <source>
        <dbReference type="Pfam" id="PF13359"/>
    </source>
</evidence>
<dbReference type="InParanoid" id="A0A7M7J6T4"/>
<evidence type="ECO:0000313" key="6">
    <source>
        <dbReference type="Proteomes" id="UP000002358"/>
    </source>
</evidence>
<evidence type="ECO:0000256" key="3">
    <source>
        <dbReference type="SAM" id="Phobius"/>
    </source>
</evidence>
<keyword evidence="2" id="KW-0479">Metal-binding</keyword>
<keyword evidence="3" id="KW-0472">Membrane</keyword>
<feature type="domain" description="DDE Tnp4" evidence="4">
    <location>
        <begin position="80"/>
        <end position="181"/>
    </location>
</feature>
<keyword evidence="3" id="KW-0812">Transmembrane</keyword>